<protein>
    <recommendedName>
        <fullName evidence="3">F-box domain-containing protein</fullName>
    </recommendedName>
</protein>
<keyword evidence="2" id="KW-1185">Reference proteome</keyword>
<reference evidence="1" key="1">
    <citation type="submission" date="2023-06" db="EMBL/GenBank/DDBJ databases">
        <authorList>
            <consortium name="Lawrence Berkeley National Laboratory"/>
            <person name="Ahrendt S."/>
            <person name="Sahu N."/>
            <person name="Indic B."/>
            <person name="Wong-Bajracharya J."/>
            <person name="Merenyi Z."/>
            <person name="Ke H.-M."/>
            <person name="Monk M."/>
            <person name="Kocsube S."/>
            <person name="Drula E."/>
            <person name="Lipzen A."/>
            <person name="Balint B."/>
            <person name="Henrissat B."/>
            <person name="Andreopoulos B."/>
            <person name="Martin F.M."/>
            <person name="Harder C.B."/>
            <person name="Rigling D."/>
            <person name="Ford K.L."/>
            <person name="Foster G.D."/>
            <person name="Pangilinan J."/>
            <person name="Papanicolaou A."/>
            <person name="Barry K."/>
            <person name="LaButti K."/>
            <person name="Viragh M."/>
            <person name="Koriabine M."/>
            <person name="Yan M."/>
            <person name="Riley R."/>
            <person name="Champramary S."/>
            <person name="Plett K.L."/>
            <person name="Tsai I.J."/>
            <person name="Slot J."/>
            <person name="Sipos G."/>
            <person name="Plett J."/>
            <person name="Nagy L.G."/>
            <person name="Grigoriev I.V."/>
        </authorList>
    </citation>
    <scope>NUCLEOTIDE SEQUENCE</scope>
    <source>
        <strain evidence="1">CCBAS 213</strain>
    </source>
</reference>
<evidence type="ECO:0000313" key="2">
    <source>
        <dbReference type="Proteomes" id="UP001175211"/>
    </source>
</evidence>
<comment type="caution">
    <text evidence="1">The sequence shown here is derived from an EMBL/GenBank/DDBJ whole genome shotgun (WGS) entry which is preliminary data.</text>
</comment>
<feature type="non-terminal residue" evidence="1">
    <location>
        <position position="1"/>
    </location>
</feature>
<proteinExistence type="predicted"/>
<evidence type="ECO:0000313" key="1">
    <source>
        <dbReference type="EMBL" id="KAK0440896.1"/>
    </source>
</evidence>
<evidence type="ECO:0008006" key="3">
    <source>
        <dbReference type="Google" id="ProtNLM"/>
    </source>
</evidence>
<dbReference type="RefSeq" id="XP_060323751.1">
    <property type="nucleotide sequence ID" value="XM_060466697.1"/>
</dbReference>
<dbReference type="Proteomes" id="UP001175211">
    <property type="component" value="Unassembled WGS sequence"/>
</dbReference>
<gene>
    <name evidence="1" type="ORF">EV420DRAFT_1247035</name>
</gene>
<organism evidence="1 2">
    <name type="scientific">Armillaria tabescens</name>
    <name type="common">Ringless honey mushroom</name>
    <name type="synonym">Agaricus tabescens</name>
    <dbReference type="NCBI Taxonomy" id="1929756"/>
    <lineage>
        <taxon>Eukaryota</taxon>
        <taxon>Fungi</taxon>
        <taxon>Dikarya</taxon>
        <taxon>Basidiomycota</taxon>
        <taxon>Agaricomycotina</taxon>
        <taxon>Agaricomycetes</taxon>
        <taxon>Agaricomycetidae</taxon>
        <taxon>Agaricales</taxon>
        <taxon>Marasmiineae</taxon>
        <taxon>Physalacriaceae</taxon>
        <taxon>Desarmillaria</taxon>
    </lineage>
</organism>
<sequence length="85" mass="10180">EIENYNTVRTPFRRLPDDMLSEIFFQCEDEIDIQQNIERIGKDQDVIASLDYRRAPLLLTRMCKHWRAIVLSHPRYWSTISVNTP</sequence>
<name>A0AA39MN40_ARMTA</name>
<dbReference type="GeneID" id="85350245"/>
<dbReference type="EMBL" id="JAUEPS010000074">
    <property type="protein sequence ID" value="KAK0440896.1"/>
    <property type="molecule type" value="Genomic_DNA"/>
</dbReference>
<feature type="non-terminal residue" evidence="1">
    <location>
        <position position="85"/>
    </location>
</feature>
<accession>A0AA39MN40</accession>
<dbReference type="AlphaFoldDB" id="A0AA39MN40"/>